<dbReference type="InterPro" id="IPR000847">
    <property type="entry name" value="LysR_HTH_N"/>
</dbReference>
<reference evidence="6 7" key="1">
    <citation type="submission" date="2015-03" db="EMBL/GenBank/DDBJ databases">
        <title>Draft Genome Sequence of Burkholderia andropogonis type strain ICMP2807, isolated from Sorghum bicolor.</title>
        <authorList>
            <person name="Lopes-Santos L."/>
            <person name="Castro D.B."/>
            <person name="Ottoboni L.M."/>
            <person name="Park D."/>
            <person name="Weirc B.S."/>
            <person name="Destefano S.A."/>
        </authorList>
    </citation>
    <scope>NUCLEOTIDE SEQUENCE [LARGE SCALE GENOMIC DNA]</scope>
    <source>
        <strain evidence="6 7">ICMP2807</strain>
    </source>
</reference>
<comment type="similarity">
    <text evidence="1">Belongs to the LysR transcriptional regulatory family.</text>
</comment>
<comment type="caution">
    <text evidence="6">The sequence shown here is derived from an EMBL/GenBank/DDBJ whole genome shotgun (WGS) entry which is preliminary data.</text>
</comment>
<dbReference type="InterPro" id="IPR036388">
    <property type="entry name" value="WH-like_DNA-bd_sf"/>
</dbReference>
<dbReference type="GO" id="GO:0009089">
    <property type="term" value="P:lysine biosynthetic process via diaminopimelate"/>
    <property type="evidence" value="ECO:0007669"/>
    <property type="project" value="TreeGrafter"/>
</dbReference>
<dbReference type="SUPFAM" id="SSF46785">
    <property type="entry name" value="Winged helix' DNA-binding domain"/>
    <property type="match status" value="1"/>
</dbReference>
<dbReference type="InterPro" id="IPR036390">
    <property type="entry name" value="WH_DNA-bd_sf"/>
</dbReference>
<evidence type="ECO:0000256" key="2">
    <source>
        <dbReference type="ARBA" id="ARBA00023015"/>
    </source>
</evidence>
<dbReference type="Proteomes" id="UP000033618">
    <property type="component" value="Unassembled WGS sequence"/>
</dbReference>
<proteinExistence type="inferred from homology"/>
<dbReference type="PRINTS" id="PR00039">
    <property type="entry name" value="HTHLYSR"/>
</dbReference>
<keyword evidence="4" id="KW-0804">Transcription</keyword>
<keyword evidence="3" id="KW-0238">DNA-binding</keyword>
<keyword evidence="7" id="KW-1185">Reference proteome</keyword>
<protein>
    <submittedName>
        <fullName evidence="6">LysR family transcriptional regulator</fullName>
    </submittedName>
</protein>
<dbReference type="EMBL" id="LAQU01000020">
    <property type="protein sequence ID" value="KKB62422.1"/>
    <property type="molecule type" value="Genomic_DNA"/>
</dbReference>
<dbReference type="PANTHER" id="PTHR30427:SF1">
    <property type="entry name" value="TRANSCRIPTIONAL ACTIVATOR PROTEIN LYSR"/>
    <property type="match status" value="1"/>
</dbReference>
<dbReference type="GO" id="GO:0010628">
    <property type="term" value="P:positive regulation of gene expression"/>
    <property type="evidence" value="ECO:0007669"/>
    <property type="project" value="TreeGrafter"/>
</dbReference>
<name>A0A0F5JYP2_9BURK</name>
<dbReference type="Gene3D" id="3.40.190.290">
    <property type="match status" value="1"/>
</dbReference>
<dbReference type="PANTHER" id="PTHR30427">
    <property type="entry name" value="TRANSCRIPTIONAL ACTIVATOR PROTEIN LYSR"/>
    <property type="match status" value="1"/>
</dbReference>
<evidence type="ECO:0000256" key="1">
    <source>
        <dbReference type="ARBA" id="ARBA00009437"/>
    </source>
</evidence>
<dbReference type="PROSITE" id="PS50931">
    <property type="entry name" value="HTH_LYSR"/>
    <property type="match status" value="1"/>
</dbReference>
<evidence type="ECO:0000313" key="6">
    <source>
        <dbReference type="EMBL" id="KKB62422.1"/>
    </source>
</evidence>
<evidence type="ECO:0000256" key="3">
    <source>
        <dbReference type="ARBA" id="ARBA00023125"/>
    </source>
</evidence>
<accession>A0A0F5JYP2</accession>
<feature type="domain" description="HTH lysR-type" evidence="5">
    <location>
        <begin position="1"/>
        <end position="58"/>
    </location>
</feature>
<dbReference type="OrthoDB" id="8849678at2"/>
<sequence>MGIREIEVFRAVMTSGSTSKAAGLLNISQPAVSQSIRKLEESAKLRLFERVRGRLLPTQEALALMNDVDRYFVGFEVIEHRIRSLGTYGLGRLAIASLPALGTGFIPRVISHFGAEARQVQISLQIMSSREVHERVSAGQADFGLMSDEMSFSGLEHSPFINMPGVAVMNAQHPLAKSPGVRTSDLNGLSFIALNPEDSMRRRLEARLDEMHIKMRPVVETPYSHTVCELALAGVGVGIAHPIVAIDYLARGLVIKPIEVETVFTSVLVFRAGSPLSENAKQFLRSMRVQLSRDEKVVEKALKVGASRVGGGV</sequence>
<dbReference type="STRING" id="28092.WM40_17450"/>
<dbReference type="Gene3D" id="1.10.10.10">
    <property type="entry name" value="Winged helix-like DNA-binding domain superfamily/Winged helix DNA-binding domain"/>
    <property type="match status" value="1"/>
</dbReference>
<dbReference type="GO" id="GO:0003700">
    <property type="term" value="F:DNA-binding transcription factor activity"/>
    <property type="evidence" value="ECO:0007669"/>
    <property type="project" value="InterPro"/>
</dbReference>
<dbReference type="PATRIC" id="fig|28092.6.peg.4105"/>
<evidence type="ECO:0000256" key="4">
    <source>
        <dbReference type="ARBA" id="ARBA00023163"/>
    </source>
</evidence>
<dbReference type="RefSeq" id="WP_024901582.1">
    <property type="nucleotide sequence ID" value="NZ_CADFGU010000013.1"/>
</dbReference>
<evidence type="ECO:0000259" key="5">
    <source>
        <dbReference type="PROSITE" id="PS50931"/>
    </source>
</evidence>
<dbReference type="InterPro" id="IPR005119">
    <property type="entry name" value="LysR_subst-bd"/>
</dbReference>
<keyword evidence="2" id="KW-0805">Transcription regulation</keyword>
<dbReference type="SUPFAM" id="SSF53850">
    <property type="entry name" value="Periplasmic binding protein-like II"/>
    <property type="match status" value="1"/>
</dbReference>
<organism evidence="6 7">
    <name type="scientific">Robbsia andropogonis</name>
    <dbReference type="NCBI Taxonomy" id="28092"/>
    <lineage>
        <taxon>Bacteria</taxon>
        <taxon>Pseudomonadati</taxon>
        <taxon>Pseudomonadota</taxon>
        <taxon>Betaproteobacteria</taxon>
        <taxon>Burkholderiales</taxon>
        <taxon>Burkholderiaceae</taxon>
        <taxon>Robbsia</taxon>
    </lineage>
</organism>
<dbReference type="GO" id="GO:0043565">
    <property type="term" value="F:sequence-specific DNA binding"/>
    <property type="evidence" value="ECO:0007669"/>
    <property type="project" value="TreeGrafter"/>
</dbReference>
<dbReference type="AlphaFoldDB" id="A0A0F5JYP2"/>
<gene>
    <name evidence="6" type="ORF">WM40_17450</name>
</gene>
<evidence type="ECO:0000313" key="7">
    <source>
        <dbReference type="Proteomes" id="UP000033618"/>
    </source>
</evidence>
<dbReference type="Pfam" id="PF03466">
    <property type="entry name" value="LysR_substrate"/>
    <property type="match status" value="1"/>
</dbReference>
<dbReference type="Pfam" id="PF00126">
    <property type="entry name" value="HTH_1"/>
    <property type="match status" value="1"/>
</dbReference>